<dbReference type="AlphaFoldDB" id="A0A3D9YL48"/>
<dbReference type="SUPFAM" id="SSF110849">
    <property type="entry name" value="ParB/Sulfiredoxin"/>
    <property type="match status" value="1"/>
</dbReference>
<dbReference type="Proteomes" id="UP000256900">
    <property type="component" value="Unassembled WGS sequence"/>
</dbReference>
<organism evidence="1 2">
    <name type="scientific">Methylovirgula ligni</name>
    <dbReference type="NCBI Taxonomy" id="569860"/>
    <lineage>
        <taxon>Bacteria</taxon>
        <taxon>Pseudomonadati</taxon>
        <taxon>Pseudomonadota</taxon>
        <taxon>Alphaproteobacteria</taxon>
        <taxon>Hyphomicrobiales</taxon>
        <taxon>Beijerinckiaceae</taxon>
        <taxon>Methylovirgula</taxon>
    </lineage>
</organism>
<comment type="caution">
    <text evidence="1">The sequence shown here is derived from an EMBL/GenBank/DDBJ whole genome shotgun (WGS) entry which is preliminary data.</text>
</comment>
<proteinExistence type="predicted"/>
<evidence type="ECO:0000313" key="2">
    <source>
        <dbReference type="Proteomes" id="UP000256900"/>
    </source>
</evidence>
<accession>A0A3D9YL48</accession>
<gene>
    <name evidence="1" type="ORF">DES32_3192</name>
</gene>
<dbReference type="EMBL" id="QUMO01000006">
    <property type="protein sequence ID" value="REF83276.1"/>
    <property type="molecule type" value="Genomic_DNA"/>
</dbReference>
<protein>
    <submittedName>
        <fullName evidence="1">ParB-like nuclease family protein</fullName>
    </submittedName>
</protein>
<reference evidence="1 2" key="1">
    <citation type="submission" date="2018-08" db="EMBL/GenBank/DDBJ databases">
        <title>Genomic Encyclopedia of Type Strains, Phase IV (KMG-IV): sequencing the most valuable type-strain genomes for metagenomic binning, comparative biology and taxonomic classification.</title>
        <authorList>
            <person name="Goeker M."/>
        </authorList>
    </citation>
    <scope>NUCLEOTIDE SEQUENCE [LARGE SCALE GENOMIC DNA]</scope>
    <source>
        <strain evidence="1 2">BW863</strain>
    </source>
</reference>
<keyword evidence="2" id="KW-1185">Reference proteome</keyword>
<dbReference type="Gene3D" id="3.90.1530.10">
    <property type="entry name" value="Conserved hypothetical protein from pyrococcus furiosus pfu- 392566-001, ParB domain"/>
    <property type="match status" value="1"/>
</dbReference>
<name>A0A3D9YL48_9HYPH</name>
<dbReference type="InterPro" id="IPR036086">
    <property type="entry name" value="ParB/Sulfiredoxin_sf"/>
</dbReference>
<sequence>MSETSGPKLRTITRIDARDVRPAKSFGLKPECVWIDIVLLRVDETYQRPIDKQGRAQIALIAETFDWRKFAPVIVADIGGGLYAIVDGQHRAHAAALCNIRSVPCYVIAAAPEEQADCFAAINGQVIAIRTQNLWKARRAAGHPEAAALDRIATAEGVSLVWHNLSTLAMEPAQTCALNAIVRAVRRYNEKIAGLALFALRSTRTRAKRSFLTAQWIEATVAVLAEHPEWHDRALISARLGKIDLAEREADIRAARAENPALSGRALAEAAIFIALEGVDEVTA</sequence>
<evidence type="ECO:0000313" key="1">
    <source>
        <dbReference type="EMBL" id="REF83276.1"/>
    </source>
</evidence>
<dbReference type="RefSeq" id="WP_165204374.1">
    <property type="nucleotide sequence ID" value="NZ_CP025086.1"/>
</dbReference>